<dbReference type="Pfam" id="PF07786">
    <property type="entry name" value="HGSNAT_cat"/>
    <property type="match status" value="1"/>
</dbReference>
<feature type="transmembrane region" description="Helical" evidence="1">
    <location>
        <begin position="42"/>
        <end position="65"/>
    </location>
</feature>
<dbReference type="RefSeq" id="WP_129121601.1">
    <property type="nucleotide sequence ID" value="NZ_PEIB01000005.1"/>
</dbReference>
<evidence type="ECO:0000313" key="3">
    <source>
        <dbReference type="EMBL" id="RXJ73927.1"/>
    </source>
</evidence>
<feature type="transmembrane region" description="Helical" evidence="1">
    <location>
        <begin position="12"/>
        <end position="30"/>
    </location>
</feature>
<keyword evidence="1" id="KW-0472">Membrane</keyword>
<proteinExistence type="predicted"/>
<evidence type="ECO:0000259" key="2">
    <source>
        <dbReference type="Pfam" id="PF07786"/>
    </source>
</evidence>
<keyword evidence="1" id="KW-1133">Transmembrane helix</keyword>
<feature type="domain" description="Heparan-alpha-glucosaminide N-acetyltransferase catalytic" evidence="2">
    <location>
        <begin position="5"/>
        <end position="161"/>
    </location>
</feature>
<comment type="caution">
    <text evidence="3">The sequence shown here is derived from an EMBL/GenBank/DDBJ whole genome shotgun (WGS) entry which is preliminary data.</text>
</comment>
<name>A0A4Q0YRW1_9GAMM</name>
<dbReference type="AlphaFoldDB" id="A0A4Q0YRW1"/>
<feature type="transmembrane region" description="Helical" evidence="1">
    <location>
        <begin position="120"/>
        <end position="143"/>
    </location>
</feature>
<dbReference type="Proteomes" id="UP000290287">
    <property type="component" value="Unassembled WGS sequence"/>
</dbReference>
<keyword evidence="4" id="KW-1185">Reference proteome</keyword>
<evidence type="ECO:0000313" key="4">
    <source>
        <dbReference type="Proteomes" id="UP000290287"/>
    </source>
</evidence>
<sequence>MSSNRVSTVDTVRGISVLAMICVHTLWMYADVHTQSSTILGHVIHFVGKGTAAFLFSMGVSLLLSSHQSMKDNVIRGFAILALGYSMNLLKFVVPTEIGIMPEAFINAYGWETPLNFAQYRYLVLTGDILQMAGFALIVLGVVMQFVKHAWQYMALAFLVAISRDLSADGCLILMASITSSRWRGVILIISTSLFSHG</sequence>
<accession>A0A4Q0YRW1</accession>
<dbReference type="EMBL" id="PEIB01000005">
    <property type="protein sequence ID" value="RXJ73927.1"/>
    <property type="molecule type" value="Genomic_DNA"/>
</dbReference>
<evidence type="ECO:0000256" key="1">
    <source>
        <dbReference type="SAM" id="Phobius"/>
    </source>
</evidence>
<protein>
    <recommendedName>
        <fullName evidence="2">Heparan-alpha-glucosaminide N-acetyltransferase catalytic domain-containing protein</fullName>
    </recommendedName>
</protein>
<feature type="transmembrane region" description="Helical" evidence="1">
    <location>
        <begin position="77"/>
        <end position="100"/>
    </location>
</feature>
<dbReference type="OrthoDB" id="2521581at2"/>
<dbReference type="InterPro" id="IPR012429">
    <property type="entry name" value="HGSNAT_cat"/>
</dbReference>
<reference evidence="3 4" key="1">
    <citation type="submission" date="2017-10" db="EMBL/GenBank/DDBJ databases">
        <title>Nyctiphanis sp. nov., isolated from the stomach of the euphausiid Nyctiphanes simplex (Hansen, 1911) in the Gulf of California.</title>
        <authorList>
            <person name="Gomez-Gil B."/>
            <person name="Aguilar-Mendez M."/>
            <person name="Lopez-Cortes A."/>
            <person name="Gomez-Gutierrez J."/>
            <person name="Roque A."/>
            <person name="Lang E."/>
            <person name="Gonzalez-Castillo A."/>
        </authorList>
    </citation>
    <scope>NUCLEOTIDE SEQUENCE [LARGE SCALE GENOMIC DNA]</scope>
    <source>
        <strain evidence="3 4">CAIM 600</strain>
    </source>
</reference>
<gene>
    <name evidence="3" type="ORF">CS022_06480</name>
</gene>
<organism evidence="3 4">
    <name type="scientific">Veronia nyctiphanis</name>
    <dbReference type="NCBI Taxonomy" id="1278244"/>
    <lineage>
        <taxon>Bacteria</taxon>
        <taxon>Pseudomonadati</taxon>
        <taxon>Pseudomonadota</taxon>
        <taxon>Gammaproteobacteria</taxon>
        <taxon>Vibrionales</taxon>
        <taxon>Vibrionaceae</taxon>
        <taxon>Veronia</taxon>
    </lineage>
</organism>
<keyword evidence="1" id="KW-0812">Transmembrane</keyword>